<dbReference type="RefSeq" id="WP_164042300.1">
    <property type="nucleotide sequence ID" value="NZ_JAAGNZ010000002.1"/>
</dbReference>
<keyword evidence="3" id="KW-1185">Reference proteome</keyword>
<proteinExistence type="predicted"/>
<reference evidence="2 3" key="1">
    <citation type="submission" date="2020-02" db="EMBL/GenBank/DDBJ databases">
        <title>Draft genome sequence of two Spirosoma agri KCTC 52727 and Spirosoma terrae KCTC 52035.</title>
        <authorList>
            <person name="Rojas J."/>
            <person name="Ambika Manirajan B."/>
            <person name="Ratering S."/>
            <person name="Suarez C."/>
            <person name="Schnell S."/>
        </authorList>
    </citation>
    <scope>NUCLEOTIDE SEQUENCE [LARGE SCALE GENOMIC DNA]</scope>
    <source>
        <strain evidence="2 3">KCTC 52727</strain>
    </source>
</reference>
<accession>A0A6M0IN03</accession>
<dbReference type="AlphaFoldDB" id="A0A6M0IN03"/>
<comment type="caution">
    <text evidence="2">The sequence shown here is derived from an EMBL/GenBank/DDBJ whole genome shotgun (WGS) entry which is preliminary data.</text>
</comment>
<protein>
    <submittedName>
        <fullName evidence="2">DUF4249 domain-containing protein</fullName>
    </submittedName>
</protein>
<organism evidence="2 3">
    <name type="scientific">Spirosoma agri</name>
    <dbReference type="NCBI Taxonomy" id="1987381"/>
    <lineage>
        <taxon>Bacteria</taxon>
        <taxon>Pseudomonadati</taxon>
        <taxon>Bacteroidota</taxon>
        <taxon>Cytophagia</taxon>
        <taxon>Cytophagales</taxon>
        <taxon>Cytophagaceae</taxon>
        <taxon>Spirosoma</taxon>
    </lineage>
</organism>
<dbReference type="Proteomes" id="UP000477386">
    <property type="component" value="Unassembled WGS sequence"/>
</dbReference>
<evidence type="ECO:0000313" key="2">
    <source>
        <dbReference type="EMBL" id="NEU69706.1"/>
    </source>
</evidence>
<gene>
    <name evidence="2" type="ORF">GK091_22690</name>
</gene>
<feature type="chain" id="PRO_5027066760" evidence="1">
    <location>
        <begin position="17"/>
        <end position="340"/>
    </location>
</feature>
<sequence>MYRLFVILLCMSFLLACIDQVELPIRTEEPRLVIEGQITNEAPPYTVRLSYTGGFGEANSGSYPVDGAQLRLANDQGRSTPFTPLGLGLYQTADSTFRGEIGRAYSLTIALNTGKQYTTKAERMPNVPTIDSIAGTLVRLDNIVTPYRYSYAITTRDPATEKNYYRWTAYGITTRKSTGVLCSLGSPSICFDRCWTTVVNNVVNIYSDESINGNILRNRVVLSLPIYAVGPQLVEVQQYGITQANYQFWTLYQQQNARTGSIFDPLPAPVTGNVVNVNDPADVARGYFAVTSLTRKRFRNQAEEATGSAVYGFISSQIVPTGDCRRTYGNVPVYEPDGWQ</sequence>
<evidence type="ECO:0000313" key="3">
    <source>
        <dbReference type="Proteomes" id="UP000477386"/>
    </source>
</evidence>
<dbReference type="Pfam" id="PF14054">
    <property type="entry name" value="DUF4249"/>
    <property type="match status" value="1"/>
</dbReference>
<feature type="signal peptide" evidence="1">
    <location>
        <begin position="1"/>
        <end position="16"/>
    </location>
</feature>
<dbReference type="PROSITE" id="PS51257">
    <property type="entry name" value="PROKAR_LIPOPROTEIN"/>
    <property type="match status" value="1"/>
</dbReference>
<dbReference type="InterPro" id="IPR025345">
    <property type="entry name" value="DUF4249"/>
</dbReference>
<keyword evidence="1" id="KW-0732">Signal</keyword>
<name>A0A6M0IN03_9BACT</name>
<dbReference type="EMBL" id="JAAGNZ010000002">
    <property type="protein sequence ID" value="NEU69706.1"/>
    <property type="molecule type" value="Genomic_DNA"/>
</dbReference>
<evidence type="ECO:0000256" key="1">
    <source>
        <dbReference type="SAM" id="SignalP"/>
    </source>
</evidence>